<dbReference type="InterPro" id="IPR047880">
    <property type="entry name" value="MafI-like"/>
</dbReference>
<name>A0AB39RZG4_9ACTN</name>
<reference evidence="1" key="1">
    <citation type="submission" date="2024-07" db="EMBL/GenBank/DDBJ databases">
        <authorList>
            <person name="Yu S.T."/>
        </authorList>
    </citation>
    <scope>NUCLEOTIDE SEQUENCE</scope>
    <source>
        <strain evidence="1">R35</strain>
    </source>
</reference>
<dbReference type="RefSeq" id="WP_369253829.1">
    <property type="nucleotide sequence ID" value="NZ_CP163440.1"/>
</dbReference>
<gene>
    <name evidence="1" type="ORF">AB5J50_00505</name>
</gene>
<accession>A0AB39RZG4</accession>
<sequence>MIRSGLVWGQLVSLSYRARVAALLEDSPLTSEAVITDVRHLLSHGEEALAFDTMCSWIYENALPITRQYLDRLVAMADEMGTPRSVQRLDELLVG</sequence>
<organism evidence="1">
    <name type="scientific">Streptomyces sp. R35</name>
    <dbReference type="NCBI Taxonomy" id="3238630"/>
    <lineage>
        <taxon>Bacteria</taxon>
        <taxon>Bacillati</taxon>
        <taxon>Actinomycetota</taxon>
        <taxon>Actinomycetes</taxon>
        <taxon>Kitasatosporales</taxon>
        <taxon>Streptomycetaceae</taxon>
        <taxon>Streptomyces</taxon>
    </lineage>
</organism>
<evidence type="ECO:0000313" key="1">
    <source>
        <dbReference type="EMBL" id="XDQ59408.1"/>
    </source>
</evidence>
<proteinExistence type="predicted"/>
<dbReference type="AlphaFoldDB" id="A0AB39RZG4"/>
<dbReference type="NCBIfam" id="NF033691">
    <property type="entry name" value="immunity_MafI"/>
    <property type="match status" value="1"/>
</dbReference>
<protein>
    <submittedName>
        <fullName evidence="1">MafI family immunity protein</fullName>
    </submittedName>
</protein>
<dbReference type="EMBL" id="CP163440">
    <property type="protein sequence ID" value="XDQ59408.1"/>
    <property type="molecule type" value="Genomic_DNA"/>
</dbReference>